<evidence type="ECO:0000256" key="1">
    <source>
        <dbReference type="ARBA" id="ARBA00022465"/>
    </source>
</evidence>
<sequence length="515" mass="54369">MAGKEYSLKAILSATDRISPVLKKVDSNIGKVGRSFSSFAKASVSLASKLALPLTALGGVGGFSLKAAIDKFTTLGDSIDKASKRAGVGAESLQKLHYAAGLGGMSADQMDQALSKLTDNMGKAARGENKNLAAIFKRLGISLKDSKGQIRDAADVMRNLAQAVKNNESPAVRMRILTAAFGEELSKRMIPVLEGGAQSLDDMGKQASKLGLVMDQDMVAKSAHLTDTLSTFSQVVNGVSAQVGAALAPTIEGIVSRMQDWVVANKDLIAQRLDGLFEKVSKAIAEVDFEKVVDGVFDFIDGVMEFVDSVGGWENIIKGFGALLGVSLVGDLLSVGKELYGVGAAVTAAFGPWGLLAGAAIGAGIAIWKNWDDILAKFNASFPNLSKALSDIPGNFTRGWDDATKQIKELWDGLVKRWESVKNALSWSNIKGNLREMVGLSRTEAPESAAAPSLNPSDIAALSQRTQNPQASEVDNRLEVTLKLPHGFSAAVDKVDSNGGSMRATTQNYSFIGAD</sequence>
<dbReference type="GO" id="GO:0098003">
    <property type="term" value="P:viral tail assembly"/>
    <property type="evidence" value="ECO:0007669"/>
    <property type="project" value="UniProtKB-KW"/>
</dbReference>
<organism evidence="2">
    <name type="scientific">Siphoviridae sp. ctigT3</name>
    <dbReference type="NCBI Taxonomy" id="2826434"/>
    <lineage>
        <taxon>Viruses</taxon>
        <taxon>Duplodnaviria</taxon>
        <taxon>Heunggongvirae</taxon>
        <taxon>Uroviricota</taxon>
        <taxon>Caudoviricetes</taxon>
    </lineage>
</organism>
<dbReference type="InterPro" id="IPR010090">
    <property type="entry name" value="Phage_tape_meas"/>
</dbReference>
<protein>
    <submittedName>
        <fullName evidence="2">Tail tape measure</fullName>
    </submittedName>
</protein>
<keyword evidence="1" id="KW-1188">Viral release from host cell</keyword>
<name>A0A8S5MT98_9CAUD</name>
<reference evidence="2" key="1">
    <citation type="journal article" date="2021" name="Proc. Natl. Acad. Sci. U.S.A.">
        <title>A Catalog of Tens of Thousands of Viruses from Human Metagenomes Reveals Hidden Associations with Chronic Diseases.</title>
        <authorList>
            <person name="Tisza M.J."/>
            <person name="Buck C.B."/>
        </authorList>
    </citation>
    <scope>NUCLEOTIDE SEQUENCE</scope>
    <source>
        <strain evidence="2">CtigT3</strain>
    </source>
</reference>
<dbReference type="NCBIfam" id="TIGR01760">
    <property type="entry name" value="tape_meas_TP901"/>
    <property type="match status" value="1"/>
</dbReference>
<dbReference type="EMBL" id="BK014981">
    <property type="protein sequence ID" value="DAD85376.1"/>
    <property type="molecule type" value="Genomic_DNA"/>
</dbReference>
<proteinExistence type="predicted"/>
<keyword evidence="1" id="KW-1245">Viral tail assembly</keyword>
<accession>A0A8S5MT98</accession>
<evidence type="ECO:0000313" key="2">
    <source>
        <dbReference type="EMBL" id="DAD85376.1"/>
    </source>
</evidence>